<evidence type="ECO:0000313" key="5">
    <source>
        <dbReference type="EMBL" id="VUS90582.1"/>
    </source>
</evidence>
<dbReference type="InterPro" id="IPR016032">
    <property type="entry name" value="Sig_transdc_resp-reg_C-effctor"/>
</dbReference>
<evidence type="ECO:0000256" key="2">
    <source>
        <dbReference type="PROSITE-ProRule" id="PRU01091"/>
    </source>
</evidence>
<keyword evidence="3" id="KW-1133">Transmembrane helix</keyword>
<evidence type="ECO:0000256" key="1">
    <source>
        <dbReference type="ARBA" id="ARBA00023125"/>
    </source>
</evidence>
<keyword evidence="1 2" id="KW-0238">DNA-binding</keyword>
<evidence type="ECO:0000259" key="4">
    <source>
        <dbReference type="PROSITE" id="PS51755"/>
    </source>
</evidence>
<organism evidence="5 6">
    <name type="scientific">Klebsiella spallanzanii</name>
    <dbReference type="NCBI Taxonomy" id="2587528"/>
    <lineage>
        <taxon>Bacteria</taxon>
        <taxon>Pseudomonadati</taxon>
        <taxon>Pseudomonadota</taxon>
        <taxon>Gammaproteobacteria</taxon>
        <taxon>Enterobacterales</taxon>
        <taxon>Enterobacteriaceae</taxon>
        <taxon>Klebsiella/Raoultella group</taxon>
        <taxon>Klebsiella</taxon>
    </lineage>
</organism>
<comment type="caution">
    <text evidence="5">The sequence shown here is derived from an EMBL/GenBank/DDBJ whole genome shotgun (WGS) entry which is preliminary data.</text>
</comment>
<evidence type="ECO:0000313" key="6">
    <source>
        <dbReference type="Proteomes" id="UP000317652"/>
    </source>
</evidence>
<feature type="DNA-binding region" description="OmpR/PhoB-type" evidence="2">
    <location>
        <begin position="1"/>
        <end position="102"/>
    </location>
</feature>
<gene>
    <name evidence="5" type="ORF">SB6411_03512</name>
</gene>
<dbReference type="InterPro" id="IPR036388">
    <property type="entry name" value="WH-like_DNA-bd_sf"/>
</dbReference>
<evidence type="ECO:0000256" key="3">
    <source>
        <dbReference type="SAM" id="Phobius"/>
    </source>
</evidence>
<protein>
    <recommendedName>
        <fullName evidence="4">OmpR/PhoB-type domain-containing protein</fullName>
    </recommendedName>
</protein>
<proteinExistence type="predicted"/>
<reference evidence="5 6" key="1">
    <citation type="submission" date="2019-07" db="EMBL/GenBank/DDBJ databases">
        <authorList>
            <person name="Brisse S."/>
            <person name="Rodrigues C."/>
            <person name="Thorpe H."/>
        </authorList>
    </citation>
    <scope>NUCLEOTIDE SEQUENCE [LARGE SCALE GENOMIC DNA]</scope>
    <source>
        <strain evidence="5">SB6411</strain>
    </source>
</reference>
<dbReference type="InterPro" id="IPR001867">
    <property type="entry name" value="OmpR/PhoB-type_DNA-bd"/>
</dbReference>
<dbReference type="PROSITE" id="PS51755">
    <property type="entry name" value="OMPR_PHOB"/>
    <property type="match status" value="1"/>
</dbReference>
<name>A0ABY6VIT0_9ENTR</name>
<dbReference type="EMBL" id="CABGGS010000045">
    <property type="protein sequence ID" value="VUS90582.1"/>
    <property type="molecule type" value="Genomic_DNA"/>
</dbReference>
<keyword evidence="6" id="KW-1185">Reference proteome</keyword>
<feature type="transmembrane region" description="Helical" evidence="3">
    <location>
        <begin position="131"/>
        <end position="152"/>
    </location>
</feature>
<dbReference type="RefSeq" id="WP_139541198.1">
    <property type="nucleotide sequence ID" value="NZ_CABEJC010000040.1"/>
</dbReference>
<feature type="domain" description="OmpR/PhoB-type" evidence="4">
    <location>
        <begin position="1"/>
        <end position="102"/>
    </location>
</feature>
<dbReference type="SMART" id="SM00862">
    <property type="entry name" value="Trans_reg_C"/>
    <property type="match status" value="1"/>
</dbReference>
<dbReference type="SUPFAM" id="SSF46894">
    <property type="entry name" value="C-terminal effector domain of the bipartite response regulators"/>
    <property type="match status" value="1"/>
</dbReference>
<keyword evidence="3" id="KW-0472">Membrane</keyword>
<dbReference type="Gene3D" id="1.10.10.10">
    <property type="entry name" value="Winged helix-like DNA-binding domain superfamily/Winged helix DNA-binding domain"/>
    <property type="match status" value="1"/>
</dbReference>
<accession>A0ABY6VIT0</accession>
<keyword evidence="3" id="KW-0812">Transmembrane</keyword>
<dbReference type="Pfam" id="PF00486">
    <property type="entry name" value="Trans_reg_C"/>
    <property type="match status" value="1"/>
</dbReference>
<sequence length="255" mass="29272">MFIINSSLIYNPEDASLEHAYDLIEKMSLSPVQNRTLFFLVKNKNILVPKELILDEVWGKHGLTPSMHNLNNVISFLRKSFFNYGIESIIETKVREGIIFNADVTEINKANSLSNSATSDIKLEKKPSTSLIFLFSSGFLLLCSIISSVYFYKNNYYLNNTNTTTIGLVGSCKIEFISSYYEVDEDDIDVSYLLSISKINLHKICTTPHIIYYYDNYALSPVVQWGTRTSFYYICNNNHTKQPTTNCNNFYVQKN</sequence>
<dbReference type="Proteomes" id="UP000317652">
    <property type="component" value="Unassembled WGS sequence"/>
</dbReference>